<keyword evidence="3" id="KW-1185">Reference proteome</keyword>
<protein>
    <submittedName>
        <fullName evidence="2">Uncharacterized protein</fullName>
    </submittedName>
</protein>
<proteinExistence type="predicted"/>
<sequence>MSPLHSESVAKPKKAPGSNNAKHKALIDSAMESHHEKAVKAFGQRKKGILTRAPNGEPEDVTLTDDAQDIEEETLITVHTFWETLDRQLSLGGEAVSVLIDSDESTKSKVHEVYTYICHKEHHTAEALAQSLEARSPPNLGLVTTWPITKTNPSHKSSQSPPNWSSQPQITPSASPIPIKPSMMKKVALPSPSPVNPTQCGHPGHLIVEFKPKLHSEAQAQGRFVREKINLALEIDKIPAWL</sequence>
<dbReference type="AlphaFoldDB" id="A0A9P6AQW8"/>
<name>A0A9P6AQW8_9AGAM</name>
<accession>A0A9P6AQW8</accession>
<reference evidence="2" key="1">
    <citation type="journal article" date="2020" name="Nat. Commun.">
        <title>Large-scale genome sequencing of mycorrhizal fungi provides insights into the early evolution of symbiotic traits.</title>
        <authorList>
            <person name="Miyauchi S."/>
            <person name="Kiss E."/>
            <person name="Kuo A."/>
            <person name="Drula E."/>
            <person name="Kohler A."/>
            <person name="Sanchez-Garcia M."/>
            <person name="Morin E."/>
            <person name="Andreopoulos B."/>
            <person name="Barry K.W."/>
            <person name="Bonito G."/>
            <person name="Buee M."/>
            <person name="Carver A."/>
            <person name="Chen C."/>
            <person name="Cichocki N."/>
            <person name="Clum A."/>
            <person name="Culley D."/>
            <person name="Crous P.W."/>
            <person name="Fauchery L."/>
            <person name="Girlanda M."/>
            <person name="Hayes R.D."/>
            <person name="Keri Z."/>
            <person name="LaButti K."/>
            <person name="Lipzen A."/>
            <person name="Lombard V."/>
            <person name="Magnuson J."/>
            <person name="Maillard F."/>
            <person name="Murat C."/>
            <person name="Nolan M."/>
            <person name="Ohm R.A."/>
            <person name="Pangilinan J."/>
            <person name="Pereira M.F."/>
            <person name="Perotto S."/>
            <person name="Peter M."/>
            <person name="Pfister S."/>
            <person name="Riley R."/>
            <person name="Sitrit Y."/>
            <person name="Stielow J.B."/>
            <person name="Szollosi G."/>
            <person name="Zifcakova L."/>
            <person name="Stursova M."/>
            <person name="Spatafora J.W."/>
            <person name="Tedersoo L."/>
            <person name="Vaario L.M."/>
            <person name="Yamada A."/>
            <person name="Yan M."/>
            <person name="Wang P."/>
            <person name="Xu J."/>
            <person name="Bruns T."/>
            <person name="Baldrian P."/>
            <person name="Vilgalys R."/>
            <person name="Dunand C."/>
            <person name="Henrissat B."/>
            <person name="Grigoriev I.V."/>
            <person name="Hibbett D."/>
            <person name="Nagy L.G."/>
            <person name="Martin F.M."/>
        </authorList>
    </citation>
    <scope>NUCLEOTIDE SEQUENCE</scope>
    <source>
        <strain evidence="2">UP504</strain>
    </source>
</reference>
<dbReference type="Proteomes" id="UP000886523">
    <property type="component" value="Unassembled WGS sequence"/>
</dbReference>
<evidence type="ECO:0000256" key="1">
    <source>
        <dbReference type="SAM" id="MobiDB-lite"/>
    </source>
</evidence>
<gene>
    <name evidence="2" type="ORF">BS47DRAFT_1384070</name>
</gene>
<evidence type="ECO:0000313" key="2">
    <source>
        <dbReference type="EMBL" id="KAF9510243.1"/>
    </source>
</evidence>
<feature type="region of interest" description="Disordered" evidence="1">
    <location>
        <begin position="1"/>
        <end position="24"/>
    </location>
</feature>
<comment type="caution">
    <text evidence="2">The sequence shown here is derived from an EMBL/GenBank/DDBJ whole genome shotgun (WGS) entry which is preliminary data.</text>
</comment>
<evidence type="ECO:0000313" key="3">
    <source>
        <dbReference type="Proteomes" id="UP000886523"/>
    </source>
</evidence>
<organism evidence="2 3">
    <name type="scientific">Hydnum rufescens UP504</name>
    <dbReference type="NCBI Taxonomy" id="1448309"/>
    <lineage>
        <taxon>Eukaryota</taxon>
        <taxon>Fungi</taxon>
        <taxon>Dikarya</taxon>
        <taxon>Basidiomycota</taxon>
        <taxon>Agaricomycotina</taxon>
        <taxon>Agaricomycetes</taxon>
        <taxon>Cantharellales</taxon>
        <taxon>Hydnaceae</taxon>
        <taxon>Hydnum</taxon>
    </lineage>
</organism>
<dbReference type="EMBL" id="MU129020">
    <property type="protein sequence ID" value="KAF9510243.1"/>
    <property type="molecule type" value="Genomic_DNA"/>
</dbReference>
<feature type="compositionally biased region" description="Low complexity" evidence="1">
    <location>
        <begin position="157"/>
        <end position="169"/>
    </location>
</feature>
<feature type="region of interest" description="Disordered" evidence="1">
    <location>
        <begin position="149"/>
        <end position="179"/>
    </location>
</feature>